<evidence type="ECO:0000313" key="1">
    <source>
        <dbReference type="EMBL" id="CAG2235447.1"/>
    </source>
</evidence>
<dbReference type="OrthoDB" id="6078454at2759"/>
<protein>
    <submittedName>
        <fullName evidence="1">Uncharacterized protein</fullName>
    </submittedName>
</protein>
<comment type="caution">
    <text evidence="1">The sequence shown here is derived from an EMBL/GenBank/DDBJ whole genome shotgun (WGS) entry which is preliminary data.</text>
</comment>
<keyword evidence="2" id="KW-1185">Reference proteome</keyword>
<dbReference type="Proteomes" id="UP000683360">
    <property type="component" value="Unassembled WGS sequence"/>
</dbReference>
<name>A0A8S3TP66_MYTED</name>
<evidence type="ECO:0000313" key="2">
    <source>
        <dbReference type="Proteomes" id="UP000683360"/>
    </source>
</evidence>
<proteinExistence type="predicted"/>
<dbReference type="AlphaFoldDB" id="A0A8S3TP66"/>
<dbReference type="EMBL" id="CAJPWZ010002318">
    <property type="protein sequence ID" value="CAG2235447.1"/>
    <property type="molecule type" value="Genomic_DNA"/>
</dbReference>
<organism evidence="1 2">
    <name type="scientific">Mytilus edulis</name>
    <name type="common">Blue mussel</name>
    <dbReference type="NCBI Taxonomy" id="6550"/>
    <lineage>
        <taxon>Eukaryota</taxon>
        <taxon>Metazoa</taxon>
        <taxon>Spiralia</taxon>
        <taxon>Lophotrochozoa</taxon>
        <taxon>Mollusca</taxon>
        <taxon>Bivalvia</taxon>
        <taxon>Autobranchia</taxon>
        <taxon>Pteriomorphia</taxon>
        <taxon>Mytilida</taxon>
        <taxon>Mytiloidea</taxon>
        <taxon>Mytilidae</taxon>
        <taxon>Mytilinae</taxon>
        <taxon>Mytilus</taxon>
    </lineage>
</organism>
<sequence>MEKQESKVLFRSRSMETDAHLFSIFSTNGEHFIRKLNILNDDEENFRDDDRLIALNGQSISHFDHVTIVEMLKEVLDFSEEDRCITLIIDREEQDGDLRLIEIKLLVYPPTDIDIDAGFNFRYVIKQLFLNIQPYVYNVKYIHSYDCYISESNSTKYAKCTAENKLVMESLPRDVKERGGFTFACQNYLVLSGGQNHLNNTYVCIIRAVKRHGEEGNPEKGLYITVKNEKDVQAEEFPHPDRDVDLEKADSRFFILKKTPNGKEMFESMAYEGKYLSWTRKGIWLKHLSCEEQHCGELNNDCKFNITNHSFIGN</sequence>
<gene>
    <name evidence="1" type="ORF">MEDL_47938</name>
</gene>
<reference evidence="1" key="1">
    <citation type="submission" date="2021-03" db="EMBL/GenBank/DDBJ databases">
        <authorList>
            <person name="Bekaert M."/>
        </authorList>
    </citation>
    <scope>NUCLEOTIDE SEQUENCE</scope>
</reference>
<accession>A0A8S3TP66</accession>